<dbReference type="Proteomes" id="UP000199651">
    <property type="component" value="Unassembled WGS sequence"/>
</dbReference>
<dbReference type="STRING" id="504798.SAMN05421871_110310"/>
<feature type="compositionally biased region" description="Basic and acidic residues" evidence="1">
    <location>
        <begin position="1"/>
        <end position="10"/>
    </location>
</feature>
<evidence type="ECO:0000256" key="2">
    <source>
        <dbReference type="SAM" id="Phobius"/>
    </source>
</evidence>
<keyword evidence="4" id="KW-1185">Reference proteome</keyword>
<protein>
    <submittedName>
        <fullName evidence="3">Uncharacterized protein</fullName>
    </submittedName>
</protein>
<gene>
    <name evidence="3" type="ORF">SAMN05192558_110310</name>
</gene>
<keyword evidence="2" id="KW-0472">Membrane</keyword>
<dbReference type="EMBL" id="FNJB01000010">
    <property type="protein sequence ID" value="SDP59665.1"/>
    <property type="molecule type" value="Genomic_DNA"/>
</dbReference>
<keyword evidence="2" id="KW-1133">Transmembrane helix</keyword>
<dbReference type="PROSITE" id="PS00387">
    <property type="entry name" value="PPASE"/>
    <property type="match status" value="1"/>
</dbReference>
<keyword evidence="2" id="KW-0812">Transmembrane</keyword>
<reference evidence="4" key="1">
    <citation type="submission" date="2016-10" db="EMBL/GenBank/DDBJ databases">
        <authorList>
            <person name="Varghese N."/>
            <person name="Submissions S."/>
        </authorList>
    </citation>
    <scope>NUCLEOTIDE SEQUENCE [LARGE SCALE GENOMIC DNA]</scope>
    <source>
        <strain evidence="4">IBRC-M 10655</strain>
    </source>
</reference>
<sequence>MAWPDSRRTVSDTATDGDPVDCQEIPPGLGARLVPAAAMAVMVALALVLVWRVGALEDGTGRVPAAEMVVPIPAP</sequence>
<feature type="transmembrane region" description="Helical" evidence="2">
    <location>
        <begin position="33"/>
        <end position="53"/>
    </location>
</feature>
<accession>A0A1H0U0V8</accession>
<feature type="region of interest" description="Disordered" evidence="1">
    <location>
        <begin position="1"/>
        <end position="22"/>
    </location>
</feature>
<name>A0A1H0U0V8_9PSEU</name>
<evidence type="ECO:0000256" key="1">
    <source>
        <dbReference type="SAM" id="MobiDB-lite"/>
    </source>
</evidence>
<dbReference type="AlphaFoldDB" id="A0A1H0U0V8"/>
<evidence type="ECO:0000313" key="4">
    <source>
        <dbReference type="Proteomes" id="UP000199651"/>
    </source>
</evidence>
<proteinExistence type="predicted"/>
<evidence type="ECO:0000313" key="3">
    <source>
        <dbReference type="EMBL" id="SDP59665.1"/>
    </source>
</evidence>
<organism evidence="3 4">
    <name type="scientific">Actinokineospora alba</name>
    <dbReference type="NCBI Taxonomy" id="504798"/>
    <lineage>
        <taxon>Bacteria</taxon>
        <taxon>Bacillati</taxon>
        <taxon>Actinomycetota</taxon>
        <taxon>Actinomycetes</taxon>
        <taxon>Pseudonocardiales</taxon>
        <taxon>Pseudonocardiaceae</taxon>
        <taxon>Actinokineospora</taxon>
    </lineage>
</organism>